<dbReference type="InterPro" id="IPR018976">
    <property type="entry name" value="Imelysin-like"/>
</dbReference>
<comment type="subcellular location">
    <subcellularLocation>
        <location evidence="1">Cell envelope</location>
    </subcellularLocation>
</comment>
<name>A0ABX6N3J9_9BURK</name>
<evidence type="ECO:0000259" key="4">
    <source>
        <dbReference type="Pfam" id="PF09375"/>
    </source>
</evidence>
<dbReference type="CDD" id="cd14659">
    <property type="entry name" value="Imelysin-like_IPPA"/>
    <property type="match status" value="1"/>
</dbReference>
<organism evidence="5 6">
    <name type="scientific">Limnobacter profundi</name>
    <dbReference type="NCBI Taxonomy" id="2732163"/>
    <lineage>
        <taxon>Bacteria</taxon>
        <taxon>Pseudomonadati</taxon>
        <taxon>Pseudomonadota</taxon>
        <taxon>Betaproteobacteria</taxon>
        <taxon>Burkholderiales</taxon>
        <taxon>Burkholderiaceae</taxon>
        <taxon>Limnobacter</taxon>
    </lineage>
</organism>
<evidence type="ECO:0000256" key="1">
    <source>
        <dbReference type="ARBA" id="ARBA00004196"/>
    </source>
</evidence>
<evidence type="ECO:0000256" key="2">
    <source>
        <dbReference type="ARBA" id="ARBA00022729"/>
    </source>
</evidence>
<proteinExistence type="predicted"/>
<reference evidence="5 6" key="1">
    <citation type="submission" date="2020-05" db="EMBL/GenBank/DDBJ databases">
        <title>Compete genome of Limnobacter sp. SAORIC-580.</title>
        <authorList>
            <person name="Song J."/>
            <person name="Cho J.-C."/>
        </authorList>
    </citation>
    <scope>NUCLEOTIDE SEQUENCE [LARGE SCALE GENOMIC DNA]</scope>
    <source>
        <strain evidence="5 6">SAORIC-580</strain>
    </source>
</reference>
<dbReference type="Gene3D" id="1.20.1420.20">
    <property type="entry name" value="M75 peptidase, HXXE motif"/>
    <property type="match status" value="1"/>
</dbReference>
<dbReference type="InterPro" id="IPR034984">
    <property type="entry name" value="Imelysin-like_IPPA"/>
</dbReference>
<dbReference type="Proteomes" id="UP000501130">
    <property type="component" value="Chromosome"/>
</dbReference>
<dbReference type="RefSeq" id="WP_171098072.1">
    <property type="nucleotide sequence ID" value="NZ_CP053084.1"/>
</dbReference>
<evidence type="ECO:0000256" key="3">
    <source>
        <dbReference type="SAM" id="Phobius"/>
    </source>
</evidence>
<dbReference type="Pfam" id="PF09375">
    <property type="entry name" value="Peptidase_M75"/>
    <property type="match status" value="1"/>
</dbReference>
<dbReference type="EMBL" id="CP053084">
    <property type="protein sequence ID" value="QJR28966.1"/>
    <property type="molecule type" value="Genomic_DNA"/>
</dbReference>
<feature type="domain" description="Imelysin-like" evidence="4">
    <location>
        <begin position="75"/>
        <end position="289"/>
    </location>
</feature>
<keyword evidence="3" id="KW-0812">Transmembrane</keyword>
<evidence type="ECO:0000313" key="6">
    <source>
        <dbReference type="Proteomes" id="UP000501130"/>
    </source>
</evidence>
<keyword evidence="3" id="KW-1133">Transmembrane helix</keyword>
<keyword evidence="6" id="KW-1185">Reference proteome</keyword>
<accession>A0ABX6N3J9</accession>
<sequence length="376" mass="41326">MNPQHQHELKTGLLRGLVWVVLAFVLLVVLNFANSAVAAKPVDRSTMLFPYYEVAEVLNSVAIHHHNKDTAVLRDQLEALSVATAQYCKTGGKAQPANMQQLQGQYAKAYLAWLELSAVVMGPMLDNNTVRQIDFRPLRLNLLERAIKKQPQGAQAMALIGSPAKGFPALEYLLTQNDFKSGTPQCNYAHEVVLDIARTVAGLRWQTSATQANQDDAQALGAGMQLYFNQLVGATHNLAWERMEKPLLKNKDEARANMAPAGHWPFSEFHLTEKAWAAQWQGIEHLLMVTGQTVPQANTQVIPLEAYLRGLGKIELADTLVKYSSAVAVAMRSNDITKPASVEQSVKALKVLKGFLESEVAKGLKVSIQFSSSDGD</sequence>
<protein>
    <submittedName>
        <fullName evidence="5">Imelysin family protein</fullName>
    </submittedName>
</protein>
<evidence type="ECO:0000313" key="5">
    <source>
        <dbReference type="EMBL" id="QJR28966.1"/>
    </source>
</evidence>
<keyword evidence="3" id="KW-0472">Membrane</keyword>
<keyword evidence="2" id="KW-0732">Signal</keyword>
<gene>
    <name evidence="5" type="ORF">HKT17_04210</name>
</gene>
<dbReference type="InterPro" id="IPR038352">
    <property type="entry name" value="Imelysin_sf"/>
</dbReference>
<feature type="transmembrane region" description="Helical" evidence="3">
    <location>
        <begin position="12"/>
        <end position="33"/>
    </location>
</feature>